<feature type="compositionally biased region" description="Basic and acidic residues" evidence="5">
    <location>
        <begin position="523"/>
        <end position="564"/>
    </location>
</feature>
<evidence type="ECO:0000259" key="6">
    <source>
        <dbReference type="PROSITE" id="PS50235"/>
    </source>
</evidence>
<evidence type="ECO:0000256" key="1">
    <source>
        <dbReference type="ARBA" id="ARBA00022670"/>
    </source>
</evidence>
<evidence type="ECO:0000256" key="3">
    <source>
        <dbReference type="ARBA" id="ARBA00022801"/>
    </source>
</evidence>
<dbReference type="InterPro" id="IPR001394">
    <property type="entry name" value="Peptidase_C19_UCH"/>
</dbReference>
<feature type="compositionally biased region" description="Polar residues" evidence="5">
    <location>
        <begin position="1052"/>
        <end position="1064"/>
    </location>
</feature>
<dbReference type="EMBL" id="JANTQA010000026">
    <property type="protein sequence ID" value="KAJ3442174.1"/>
    <property type="molecule type" value="Genomic_DNA"/>
</dbReference>
<dbReference type="InterPro" id="IPR018200">
    <property type="entry name" value="USP_CS"/>
</dbReference>
<evidence type="ECO:0000256" key="2">
    <source>
        <dbReference type="ARBA" id="ARBA00022786"/>
    </source>
</evidence>
<dbReference type="PANTHER" id="PTHR21646:SF95">
    <property type="entry name" value="UBIQUITIN CARBOXYL-TERMINAL HYDROLASE 4-RELATED"/>
    <property type="match status" value="1"/>
</dbReference>
<dbReference type="PROSITE" id="PS00972">
    <property type="entry name" value="USP_1"/>
    <property type="match status" value="1"/>
</dbReference>
<keyword evidence="4" id="KW-0788">Thiol protease</keyword>
<feature type="region of interest" description="Disordered" evidence="5">
    <location>
        <begin position="347"/>
        <end position="434"/>
    </location>
</feature>
<dbReference type="PANTHER" id="PTHR21646">
    <property type="entry name" value="UBIQUITIN CARBOXYL-TERMINAL HYDROLASE"/>
    <property type="match status" value="1"/>
</dbReference>
<organism evidence="7 8">
    <name type="scientific">Anaeramoeba flamelloides</name>
    <dbReference type="NCBI Taxonomy" id="1746091"/>
    <lineage>
        <taxon>Eukaryota</taxon>
        <taxon>Metamonada</taxon>
        <taxon>Anaeramoebidae</taxon>
        <taxon>Anaeramoeba</taxon>
    </lineage>
</organism>
<feature type="region of interest" description="Disordered" evidence="5">
    <location>
        <begin position="1010"/>
        <end position="1073"/>
    </location>
</feature>
<dbReference type="PROSITE" id="PS50235">
    <property type="entry name" value="USP_3"/>
    <property type="match status" value="1"/>
</dbReference>
<feature type="compositionally biased region" description="Polar residues" evidence="5">
    <location>
        <begin position="606"/>
        <end position="618"/>
    </location>
</feature>
<dbReference type="InterPro" id="IPR028889">
    <property type="entry name" value="USP"/>
</dbReference>
<sequence length="1073" mass="125305">MEENKPLEFDFDSNSNEKIDLSFMDNFGNHEPEGNIEVQDNTFVNDSDMLGASNDNNTYETNESKPEQLGLVGLRNLGNTCFMNSGLQCLFNSPLLVKFFLTTDYLDTINYENKIGTNGELSRTFGNLVEEYWSGNTDIIAPQQFKFVLGKFAKQFLGFGQQDSQEMLSFLLDGLHEDFNQIVNKPFTQKVVGNGEKDDESVAQKSWKVYKQRNDSIISDLFNGQLKSKLKCSDCDNLSITFDTFTFLSLPIATSKSFKFIISVRPKDASKKVCEYYIKSKIKLGIDGILTKLEQLTDIPKNKLILTRGSLHKISEFIQNDHQLFGITPRDKLIAYEYEVFLTNGLKSNKGKQNENGNGNGNGNENGNQKGNEKEKEKKIENKNENKNEKEKKNTNDEKQNQILNNETKNEEIKTKETILEKKDENKKPKTKPKQKTFTIVPILLKKLYPVKSRNQKLIKEKSFIDPIVLALEVGKVPYKKLYNKILEYIEGWIRKELLPTEEEDKIAYKKWIRIRRRKRQALEKKKKLEREKAEKRREEQRKKQYEIRMRRMKKINDLKKQRESQTNLYSEEKSEINCNNNTRETEEETNKENDNKNSNHENGKFQISANTNIQENNKIVDDKQNETKDDNKQNNKTTNTTTTINNNNNNKNNKNNQANNNNNENVNMKIHINLTFKENIEEGKKIILNLNLLEERPKKTKTSKKTISTNNKKKKNLRINNKSKLETIWSKWGFGDNVYRPFFKIVKLNRFGTMPIKKYTQKDSILIQKNTLLGIQFNPNLFKGPKYIIPLKKITAISQHESARKIHKNQESLISKDLGLKKIPNIEEMKPIELNKCLNQFIKEEQLSEQDKWFCPKCKKHVCTWKKLDLWKLPKILIIHLKRFALYSRSKIDKFINFPLTLNLDEYVLNKNQKNSNSIYKLIAISNHYGGTGGGHYTAFAKNMVTEEWYEYDDQKVNKIDNIENIKTKAAYVLFYQRFDQENGKLPLESVLGENAIDLVLEFEKQMENSNQDLQDPQDYFYDNQDDDEEDDLPTMNHQSNFELPSFLESMDNNSNQPEITNQENKDIVDEY</sequence>
<dbReference type="PROSITE" id="PS00973">
    <property type="entry name" value="USP_2"/>
    <property type="match status" value="1"/>
</dbReference>
<feature type="region of interest" description="Disordered" evidence="5">
    <location>
        <begin position="523"/>
        <end position="665"/>
    </location>
</feature>
<dbReference type="AlphaFoldDB" id="A0AAV7ZLV0"/>
<keyword evidence="2" id="KW-0833">Ubl conjugation pathway</keyword>
<dbReference type="Pfam" id="PF00443">
    <property type="entry name" value="UCH"/>
    <property type="match status" value="1"/>
</dbReference>
<dbReference type="Gene3D" id="3.90.70.10">
    <property type="entry name" value="Cysteine proteinases"/>
    <property type="match status" value="2"/>
</dbReference>
<dbReference type="GO" id="GO:0006508">
    <property type="term" value="P:proteolysis"/>
    <property type="evidence" value="ECO:0007669"/>
    <property type="project" value="UniProtKB-KW"/>
</dbReference>
<gene>
    <name evidence="7" type="ORF">M0812_11904</name>
</gene>
<keyword evidence="1" id="KW-0645">Protease</keyword>
<feature type="compositionally biased region" description="Basic and acidic residues" evidence="5">
    <location>
        <begin position="589"/>
        <end position="604"/>
    </location>
</feature>
<evidence type="ECO:0000313" key="8">
    <source>
        <dbReference type="Proteomes" id="UP001146793"/>
    </source>
</evidence>
<evidence type="ECO:0000313" key="7">
    <source>
        <dbReference type="EMBL" id="KAJ3442174.1"/>
    </source>
</evidence>
<accession>A0AAV7ZLV0</accession>
<reference evidence="7" key="1">
    <citation type="submission" date="2022-08" db="EMBL/GenBank/DDBJ databases">
        <title>Novel sulphate-reducing endosymbionts in the free-living metamonad Anaeramoeba.</title>
        <authorList>
            <person name="Jerlstrom-Hultqvist J."/>
            <person name="Cepicka I."/>
            <person name="Gallot-Lavallee L."/>
            <person name="Salas-Leiva D."/>
            <person name="Curtis B.A."/>
            <person name="Zahonova K."/>
            <person name="Pipaliya S."/>
            <person name="Dacks J."/>
            <person name="Roger A.J."/>
        </authorList>
    </citation>
    <scope>NUCLEOTIDE SEQUENCE</scope>
    <source>
        <strain evidence="7">Busselton2</strain>
    </source>
</reference>
<dbReference type="GO" id="GO:0016579">
    <property type="term" value="P:protein deubiquitination"/>
    <property type="evidence" value="ECO:0007669"/>
    <property type="project" value="InterPro"/>
</dbReference>
<feature type="domain" description="USP" evidence="6">
    <location>
        <begin position="72"/>
        <end position="980"/>
    </location>
</feature>
<feature type="compositionally biased region" description="Low complexity" evidence="5">
    <location>
        <begin position="635"/>
        <end position="665"/>
    </location>
</feature>
<dbReference type="InterPro" id="IPR050185">
    <property type="entry name" value="Ub_carboxyl-term_hydrolase"/>
</dbReference>
<name>A0AAV7ZLV0_9EUKA</name>
<keyword evidence="3 7" id="KW-0378">Hydrolase</keyword>
<dbReference type="SUPFAM" id="SSF54001">
    <property type="entry name" value="Cysteine proteinases"/>
    <property type="match status" value="1"/>
</dbReference>
<feature type="compositionally biased region" description="Acidic residues" evidence="5">
    <location>
        <begin position="1025"/>
        <end position="1034"/>
    </location>
</feature>
<feature type="compositionally biased region" description="Basic and acidic residues" evidence="5">
    <location>
        <begin position="371"/>
        <end position="400"/>
    </location>
</feature>
<dbReference type="GO" id="GO:0004843">
    <property type="term" value="F:cysteine-type deubiquitinase activity"/>
    <property type="evidence" value="ECO:0007669"/>
    <property type="project" value="InterPro"/>
</dbReference>
<comment type="caution">
    <text evidence="7">The sequence shown here is derived from an EMBL/GenBank/DDBJ whole genome shotgun (WGS) entry which is preliminary data.</text>
</comment>
<feature type="compositionally biased region" description="Basic and acidic residues" evidence="5">
    <location>
        <begin position="408"/>
        <end position="428"/>
    </location>
</feature>
<dbReference type="Proteomes" id="UP001146793">
    <property type="component" value="Unassembled WGS sequence"/>
</dbReference>
<proteinExistence type="predicted"/>
<evidence type="ECO:0000256" key="4">
    <source>
        <dbReference type="ARBA" id="ARBA00022807"/>
    </source>
</evidence>
<protein>
    <submittedName>
        <fullName evidence="7">Ubiquitin carboxyl-terminal hydrolase</fullName>
    </submittedName>
</protein>
<evidence type="ECO:0000256" key="5">
    <source>
        <dbReference type="SAM" id="MobiDB-lite"/>
    </source>
</evidence>
<dbReference type="InterPro" id="IPR038765">
    <property type="entry name" value="Papain-like_cys_pep_sf"/>
</dbReference>
<feature type="compositionally biased region" description="Basic and acidic residues" evidence="5">
    <location>
        <begin position="619"/>
        <end position="634"/>
    </location>
</feature>